<dbReference type="KEGG" id="cyn:Cyan7425_3384"/>
<evidence type="ECO:0008006" key="2">
    <source>
        <dbReference type="Google" id="ProtNLM"/>
    </source>
</evidence>
<dbReference type="NCBIfam" id="TIGR02532">
    <property type="entry name" value="IV_pilin_GFxxxE"/>
    <property type="match status" value="1"/>
</dbReference>
<gene>
    <name evidence="1" type="ordered locus">Cyan7425_3384</name>
</gene>
<proteinExistence type="predicted"/>
<reference evidence="1" key="1">
    <citation type="submission" date="2009-01" db="EMBL/GenBank/DDBJ databases">
        <title>Complete sequence of chromosome Cyanothece sp. PCC 7425.</title>
        <authorList>
            <consortium name="US DOE Joint Genome Institute"/>
            <person name="Lucas S."/>
            <person name="Copeland A."/>
            <person name="Lapidus A."/>
            <person name="Glavina del Rio T."/>
            <person name="Dalin E."/>
            <person name="Tice H."/>
            <person name="Bruce D."/>
            <person name="Goodwin L."/>
            <person name="Pitluck S."/>
            <person name="Sims D."/>
            <person name="Meineke L."/>
            <person name="Brettin T."/>
            <person name="Detter J.C."/>
            <person name="Han C."/>
            <person name="Larimer F."/>
            <person name="Land M."/>
            <person name="Hauser L."/>
            <person name="Kyrpides N."/>
            <person name="Ovchinnikova G."/>
            <person name="Liberton M."/>
            <person name="Stoeckel J."/>
            <person name="Banerjee A."/>
            <person name="Singh A."/>
            <person name="Page L."/>
            <person name="Sato H."/>
            <person name="Zhao L."/>
            <person name="Sherman L."/>
            <person name="Pakrasi H."/>
            <person name="Richardson P."/>
        </authorList>
    </citation>
    <scope>NUCLEOTIDE SEQUENCE</scope>
    <source>
        <strain evidence="1">PCC 7425</strain>
    </source>
</reference>
<dbReference type="EMBL" id="CP001344">
    <property type="protein sequence ID" value="ACL45708.1"/>
    <property type="molecule type" value="Genomic_DNA"/>
</dbReference>
<dbReference type="eggNOG" id="COG4966">
    <property type="taxonomic scope" value="Bacteria"/>
</dbReference>
<accession>B8HPZ9</accession>
<sequence>MRLWSWLRKNYQKRLFPRKRDRQKGFTLTELLVAAVIAGIVILSAGQAMNAIMFRERDMISEQQRRTELNRAIDFIADDIRMSRRVNATCDLDTCTTTAQQAVTNSTSTLGAFNPPLGSIGTSILYLEIPLGFHDCDANGTLDNPQGAATGPTEYIDRVVYDVRPNTTTWMGPRTINRYGRIPNLSNPQVPVDPCSAPQASIVVADGITTSGANLGTCNGTVSGAGGGFLACVDTLTRVGVTRVTLAMGGQVKKALTTSQIYEFNSGVYNRAQDGLTGTDIANYLNTSPGGVSSCTVPSILNQPRPTAETLITTAGLQIGLATQAASGGTLTNANRVATQSINASTTVPCGTALNYTFFPQITGTCTVPNILGQSAPTTATNTLNSSLFLGNAQAVGTTGNSCNVQTQSPSAGTQLACGSTVSFTFRPPQNQNQSCT</sequence>
<dbReference type="AlphaFoldDB" id="B8HPZ9"/>
<dbReference type="OrthoDB" id="461075at2"/>
<name>B8HPZ9_CYAP4</name>
<organism evidence="1">
    <name type="scientific">Cyanothece sp. (strain PCC 7425 / ATCC 29141)</name>
    <dbReference type="NCBI Taxonomy" id="395961"/>
    <lineage>
        <taxon>Bacteria</taxon>
        <taxon>Bacillati</taxon>
        <taxon>Cyanobacteriota</taxon>
        <taxon>Cyanophyceae</taxon>
        <taxon>Gomontiellales</taxon>
        <taxon>Cyanothecaceae</taxon>
        <taxon>Cyanothece</taxon>
    </lineage>
</organism>
<dbReference type="HOGENOM" id="CLU_626600_0_0_3"/>
<dbReference type="STRING" id="395961.Cyan7425_3384"/>
<protein>
    <recommendedName>
        <fullName evidence="2">Prepilin-type N-terminal cleavage/methylation domain-containing protein</fullName>
    </recommendedName>
</protein>
<dbReference type="Pfam" id="PF07963">
    <property type="entry name" value="N_methyl"/>
    <property type="match status" value="1"/>
</dbReference>
<evidence type="ECO:0000313" key="1">
    <source>
        <dbReference type="EMBL" id="ACL45708.1"/>
    </source>
</evidence>
<dbReference type="InterPro" id="IPR012902">
    <property type="entry name" value="N_methyl_site"/>
</dbReference>